<gene>
    <name evidence="2" type="ORF">C8E99_2521</name>
</gene>
<evidence type="ECO:0000256" key="1">
    <source>
        <dbReference type="SAM" id="MobiDB-lite"/>
    </source>
</evidence>
<dbReference type="Pfam" id="PF03583">
    <property type="entry name" value="LIP"/>
    <property type="match status" value="1"/>
</dbReference>
<dbReference type="PANTHER" id="PTHR34853:SF1">
    <property type="entry name" value="LIPASE 5"/>
    <property type="match status" value="1"/>
</dbReference>
<dbReference type="SUPFAM" id="SSF53474">
    <property type="entry name" value="alpha/beta-Hydrolases"/>
    <property type="match status" value="1"/>
</dbReference>
<protein>
    <submittedName>
        <fullName evidence="2">Triacylglycerol lipase</fullName>
    </submittedName>
</protein>
<dbReference type="Proteomes" id="UP000256727">
    <property type="component" value="Unassembled WGS sequence"/>
</dbReference>
<dbReference type="GO" id="GO:0016042">
    <property type="term" value="P:lipid catabolic process"/>
    <property type="evidence" value="ECO:0007669"/>
    <property type="project" value="InterPro"/>
</dbReference>
<name>A0A3D9LG87_9MICC</name>
<accession>A0A3D9LG87</accession>
<dbReference type="Gene3D" id="1.10.260.130">
    <property type="match status" value="1"/>
</dbReference>
<comment type="caution">
    <text evidence="2">The sequence shown here is derived from an EMBL/GenBank/DDBJ whole genome shotgun (WGS) entry which is preliminary data.</text>
</comment>
<dbReference type="Gene3D" id="3.40.50.1820">
    <property type="entry name" value="alpha/beta hydrolase"/>
    <property type="match status" value="1"/>
</dbReference>
<dbReference type="PANTHER" id="PTHR34853">
    <property type="match status" value="1"/>
</dbReference>
<dbReference type="EMBL" id="QREH01000001">
    <property type="protein sequence ID" value="REE04676.1"/>
    <property type="molecule type" value="Genomic_DNA"/>
</dbReference>
<sequence length="460" mass="48050">MTQTGRRPLAHSRPSSRSRPLHRGVALPAVALGLTASLFASALSASAAPAETLSESQEAAVEDVADAEVQDRAEAMEELAETTDTDFYATPATLPDSPGTLIRSEAMDFYLDPVKLIRHPATATRILYSSTNASGEVVPVSGTILVPHAAWKGKGERPVIGYGVGTQGLADRCAPSRALSTGQEYEGLVVSSLLSQGYTVVATDYEGLGTEGQHTYMVRESQGHAVLDSLRAAAQLPDSGVTAETPAALAGYSQGGGATASAAELAPGYAPELNLKGAYAGAVPADLFAVGDLIDGSLYSEFLQFAMGGQFAAAGIDPAAYLNEDGLEVLDEASENCTVDGLLEHPFLDSSDLTLAGQHLKDLIRSDATLETVISEQRIGDDRSPEIPVVISHSVLDDVIPYSTGRGLAGRWCDEGATVSLDTTGLPTHIGGYVGGIPRMTAFLQARFAGWSPVDSCWRL</sequence>
<feature type="region of interest" description="Disordered" evidence="1">
    <location>
        <begin position="1"/>
        <end position="22"/>
    </location>
</feature>
<dbReference type="AlphaFoldDB" id="A0A3D9LG87"/>
<dbReference type="InterPro" id="IPR005152">
    <property type="entry name" value="Lipase_secreted"/>
</dbReference>
<keyword evidence="3" id="KW-1185">Reference proteome</keyword>
<dbReference type="InterPro" id="IPR029058">
    <property type="entry name" value="AB_hydrolase_fold"/>
</dbReference>
<dbReference type="PIRSF" id="PIRSF029171">
    <property type="entry name" value="Esterase_LipA"/>
    <property type="match status" value="1"/>
</dbReference>
<feature type="compositionally biased region" description="Basic residues" evidence="1">
    <location>
        <begin position="8"/>
        <end position="22"/>
    </location>
</feature>
<proteinExistence type="predicted"/>
<dbReference type="GO" id="GO:0004806">
    <property type="term" value="F:triacylglycerol lipase activity"/>
    <property type="evidence" value="ECO:0007669"/>
    <property type="project" value="InterPro"/>
</dbReference>
<evidence type="ECO:0000313" key="3">
    <source>
        <dbReference type="Proteomes" id="UP000256727"/>
    </source>
</evidence>
<organism evidence="2 3">
    <name type="scientific">Citricoccus muralis</name>
    <dbReference type="NCBI Taxonomy" id="169134"/>
    <lineage>
        <taxon>Bacteria</taxon>
        <taxon>Bacillati</taxon>
        <taxon>Actinomycetota</taxon>
        <taxon>Actinomycetes</taxon>
        <taxon>Micrococcales</taxon>
        <taxon>Micrococcaceae</taxon>
        <taxon>Citricoccus</taxon>
    </lineage>
</organism>
<evidence type="ECO:0000313" key="2">
    <source>
        <dbReference type="EMBL" id="REE04676.1"/>
    </source>
</evidence>
<reference evidence="2 3" key="1">
    <citation type="submission" date="2018-07" db="EMBL/GenBank/DDBJ databases">
        <title>Sequencing the genomes of 1000 actinobacteria strains.</title>
        <authorList>
            <person name="Klenk H.-P."/>
        </authorList>
    </citation>
    <scope>NUCLEOTIDE SEQUENCE [LARGE SCALE GENOMIC DNA]</scope>
    <source>
        <strain evidence="2 3">DSM 14442</strain>
    </source>
</reference>